<proteinExistence type="predicted"/>
<dbReference type="GO" id="GO:0019305">
    <property type="term" value="P:dTDP-rhamnose biosynthetic process"/>
    <property type="evidence" value="ECO:0007669"/>
    <property type="project" value="TreeGrafter"/>
</dbReference>
<sequence>MSVSLCAGTVRGLHYQSPPHALAKLVSVLTGRIRDVIVDIRRGSPTYGQHICIELSSDNFQHVFIPAGYLHGFVTIEPNTCVMYKMNSYFCSEGDGTVLWNDPDLSIDW</sequence>
<dbReference type="InterPro" id="IPR014710">
    <property type="entry name" value="RmlC-like_jellyroll"/>
</dbReference>
<protein>
    <recommendedName>
        <fullName evidence="5">dTDP-4-dehydrorhamnose 3,5-epimerase</fullName>
    </recommendedName>
</protein>
<organism evidence="1 4">
    <name type="scientific">Adineta steineri</name>
    <dbReference type="NCBI Taxonomy" id="433720"/>
    <lineage>
        <taxon>Eukaryota</taxon>
        <taxon>Metazoa</taxon>
        <taxon>Spiralia</taxon>
        <taxon>Gnathifera</taxon>
        <taxon>Rotifera</taxon>
        <taxon>Eurotatoria</taxon>
        <taxon>Bdelloidea</taxon>
        <taxon>Adinetida</taxon>
        <taxon>Adinetidae</taxon>
        <taxon>Adineta</taxon>
    </lineage>
</organism>
<dbReference type="EMBL" id="CAJNOM010006051">
    <property type="protein sequence ID" value="CAF1667821.1"/>
    <property type="molecule type" value="Genomic_DNA"/>
</dbReference>
<dbReference type="EMBL" id="CAJNOI010005643">
    <property type="protein sequence ID" value="CAF1568720.1"/>
    <property type="molecule type" value="Genomic_DNA"/>
</dbReference>
<dbReference type="InterPro" id="IPR011051">
    <property type="entry name" value="RmlC_Cupin_sf"/>
</dbReference>
<dbReference type="InterPro" id="IPR000888">
    <property type="entry name" value="RmlC-like"/>
</dbReference>
<feature type="non-terminal residue" evidence="1">
    <location>
        <position position="109"/>
    </location>
</feature>
<dbReference type="Pfam" id="PF00908">
    <property type="entry name" value="dTDP_sugar_isom"/>
    <property type="match status" value="1"/>
</dbReference>
<dbReference type="GO" id="GO:0005829">
    <property type="term" value="C:cytosol"/>
    <property type="evidence" value="ECO:0007669"/>
    <property type="project" value="TreeGrafter"/>
</dbReference>
<evidence type="ECO:0008006" key="5">
    <source>
        <dbReference type="Google" id="ProtNLM"/>
    </source>
</evidence>
<dbReference type="PANTHER" id="PTHR21047:SF2">
    <property type="entry name" value="THYMIDINE DIPHOSPHO-4-KETO-RHAMNOSE 3,5-EPIMERASE"/>
    <property type="match status" value="1"/>
</dbReference>
<dbReference type="Gene3D" id="2.60.120.10">
    <property type="entry name" value="Jelly Rolls"/>
    <property type="match status" value="1"/>
</dbReference>
<dbReference type="OrthoDB" id="9973973at2759"/>
<dbReference type="SUPFAM" id="SSF51182">
    <property type="entry name" value="RmlC-like cupins"/>
    <property type="match status" value="1"/>
</dbReference>
<reference evidence="1" key="1">
    <citation type="submission" date="2021-02" db="EMBL/GenBank/DDBJ databases">
        <authorList>
            <person name="Nowell W R."/>
        </authorList>
    </citation>
    <scope>NUCLEOTIDE SEQUENCE</scope>
</reference>
<name>A0A815YCJ6_9BILA</name>
<dbReference type="AlphaFoldDB" id="A0A815YCJ6"/>
<evidence type="ECO:0000313" key="1">
    <source>
        <dbReference type="EMBL" id="CAF1568720.1"/>
    </source>
</evidence>
<dbReference type="CDD" id="cd00438">
    <property type="entry name" value="cupin_RmlC"/>
    <property type="match status" value="1"/>
</dbReference>
<evidence type="ECO:0000313" key="4">
    <source>
        <dbReference type="Proteomes" id="UP000663877"/>
    </source>
</evidence>
<dbReference type="PANTHER" id="PTHR21047">
    <property type="entry name" value="DTDP-6-DEOXY-D-GLUCOSE-3,5 EPIMERASE"/>
    <property type="match status" value="1"/>
</dbReference>
<dbReference type="GO" id="GO:0000271">
    <property type="term" value="P:polysaccharide biosynthetic process"/>
    <property type="evidence" value="ECO:0007669"/>
    <property type="project" value="TreeGrafter"/>
</dbReference>
<keyword evidence="3" id="KW-1185">Reference proteome</keyword>
<dbReference type="GO" id="GO:0008830">
    <property type="term" value="F:dTDP-4-dehydrorhamnose 3,5-epimerase activity"/>
    <property type="evidence" value="ECO:0007669"/>
    <property type="project" value="InterPro"/>
</dbReference>
<gene>
    <name evidence="1" type="ORF">BJG266_LOCUS47553</name>
    <name evidence="2" type="ORF">QVE165_LOCUS64594</name>
</gene>
<dbReference type="Proteomes" id="UP000663877">
    <property type="component" value="Unassembled WGS sequence"/>
</dbReference>
<dbReference type="Proteomes" id="UP000663832">
    <property type="component" value="Unassembled WGS sequence"/>
</dbReference>
<comment type="caution">
    <text evidence="1">The sequence shown here is derived from an EMBL/GenBank/DDBJ whole genome shotgun (WGS) entry which is preliminary data.</text>
</comment>
<evidence type="ECO:0000313" key="3">
    <source>
        <dbReference type="Proteomes" id="UP000663832"/>
    </source>
</evidence>
<accession>A0A815YCJ6</accession>
<evidence type="ECO:0000313" key="2">
    <source>
        <dbReference type="EMBL" id="CAF1667821.1"/>
    </source>
</evidence>